<evidence type="ECO:0000313" key="1">
    <source>
        <dbReference type="EMBL" id="TQV73426.1"/>
    </source>
</evidence>
<dbReference type="AlphaFoldDB" id="A0A545T869"/>
<keyword evidence="2" id="KW-1185">Reference proteome</keyword>
<name>A0A545T869_9GAMM</name>
<protein>
    <recommendedName>
        <fullName evidence="3">Tetratricopeptide repeat protein</fullName>
    </recommendedName>
</protein>
<sequence length="292" mass="32695">MTSNNIPRNVPSPVKRRPAWVLLVWLALYPALGQALKPEHEGARLLLAAEQAVEQKQFSKAKRYLAQAENLSIVLAPAFHYYKGRVLAHDGRGSEARRQLEIYVDKAGSEGPHYEAALRQITRLEENLSPRKPAASPKAEINWTTRPTSGKAYTERLQMLYMAGTPVEALVTHVNKLLDFYAYGDPRITAANRIKNPTKHSIRVSKRGEIISLSQLTAPQQSSAEEPLAKEERFAVFGVNPYVDHRCDNSTASCWILHPNNAGDWLQVVQSRDAVNELSKALTQLIKQLQKS</sequence>
<dbReference type="OrthoDB" id="6357069at2"/>
<proteinExistence type="predicted"/>
<dbReference type="EMBL" id="VHSG01000018">
    <property type="protein sequence ID" value="TQV73426.1"/>
    <property type="molecule type" value="Genomic_DNA"/>
</dbReference>
<reference evidence="1 2" key="1">
    <citation type="submission" date="2019-06" db="EMBL/GenBank/DDBJ databases">
        <title>Whole genome sequence for Cellvibrionaceae sp. R142.</title>
        <authorList>
            <person name="Wang G."/>
        </authorList>
    </citation>
    <scope>NUCLEOTIDE SEQUENCE [LARGE SCALE GENOMIC DNA]</scope>
    <source>
        <strain evidence="1 2">R142</strain>
    </source>
</reference>
<evidence type="ECO:0008006" key="3">
    <source>
        <dbReference type="Google" id="ProtNLM"/>
    </source>
</evidence>
<dbReference type="RefSeq" id="WP_142905554.1">
    <property type="nucleotide sequence ID" value="NZ_ML660097.1"/>
</dbReference>
<accession>A0A545T869</accession>
<comment type="caution">
    <text evidence="1">The sequence shown here is derived from an EMBL/GenBank/DDBJ whole genome shotgun (WGS) entry which is preliminary data.</text>
</comment>
<evidence type="ECO:0000313" key="2">
    <source>
        <dbReference type="Proteomes" id="UP000319732"/>
    </source>
</evidence>
<dbReference type="Proteomes" id="UP000319732">
    <property type="component" value="Unassembled WGS sequence"/>
</dbReference>
<gene>
    <name evidence="1" type="ORF">FKG94_17125</name>
</gene>
<organism evidence="1 2">
    <name type="scientific">Exilibacterium tricleocarpae</name>
    <dbReference type="NCBI Taxonomy" id="2591008"/>
    <lineage>
        <taxon>Bacteria</taxon>
        <taxon>Pseudomonadati</taxon>
        <taxon>Pseudomonadota</taxon>
        <taxon>Gammaproteobacteria</taxon>
        <taxon>Cellvibrionales</taxon>
        <taxon>Cellvibrionaceae</taxon>
        <taxon>Exilibacterium</taxon>
    </lineage>
</organism>